<evidence type="ECO:0000256" key="2">
    <source>
        <dbReference type="ARBA" id="ARBA00023172"/>
    </source>
</evidence>
<dbReference type="AlphaFoldDB" id="A0A2P8E4N6"/>
<dbReference type="Proteomes" id="UP000240708">
    <property type="component" value="Unassembled WGS sequence"/>
</dbReference>
<dbReference type="Pfam" id="PF11967">
    <property type="entry name" value="RecO_N"/>
    <property type="match status" value="1"/>
</dbReference>
<feature type="domain" description="DNA replication/recombination mediator RecO N-terminal" evidence="5">
    <location>
        <begin position="1"/>
        <end position="77"/>
    </location>
</feature>
<reference evidence="6 7" key="1">
    <citation type="submission" date="2018-03" db="EMBL/GenBank/DDBJ databases">
        <title>Genomic Encyclopedia of Archaeal and Bacterial Type Strains, Phase II (KMG-II): from individual species to whole genera.</title>
        <authorList>
            <person name="Goeker M."/>
        </authorList>
    </citation>
    <scope>NUCLEOTIDE SEQUENCE [LARGE SCALE GENOMIC DNA]</scope>
    <source>
        <strain evidence="6 7">DSM 28057</strain>
    </source>
</reference>
<dbReference type="GO" id="GO:0006310">
    <property type="term" value="P:DNA recombination"/>
    <property type="evidence" value="ECO:0007669"/>
    <property type="project" value="UniProtKB-UniRule"/>
</dbReference>
<protein>
    <recommendedName>
        <fullName evidence="4">DNA repair protein RecO</fullName>
    </recommendedName>
    <alternativeName>
        <fullName evidence="4">Recombination protein O</fullName>
    </alternativeName>
</protein>
<comment type="function">
    <text evidence="4">Involved in DNA repair and RecF pathway recombination.</text>
</comment>
<dbReference type="SUPFAM" id="SSF50249">
    <property type="entry name" value="Nucleic acid-binding proteins"/>
    <property type="match status" value="1"/>
</dbReference>
<organism evidence="6 7">
    <name type="scientific">Cecembia rubra</name>
    <dbReference type="NCBI Taxonomy" id="1485585"/>
    <lineage>
        <taxon>Bacteria</taxon>
        <taxon>Pseudomonadati</taxon>
        <taxon>Bacteroidota</taxon>
        <taxon>Cytophagia</taxon>
        <taxon>Cytophagales</taxon>
        <taxon>Cyclobacteriaceae</taxon>
        <taxon>Cecembia</taxon>
    </lineage>
</organism>
<dbReference type="Gene3D" id="2.40.50.140">
    <property type="entry name" value="Nucleic acid-binding proteins"/>
    <property type="match status" value="1"/>
</dbReference>
<dbReference type="InterPro" id="IPR022572">
    <property type="entry name" value="DNA_rep/recomb_RecO_N"/>
</dbReference>
<evidence type="ECO:0000313" key="6">
    <source>
        <dbReference type="EMBL" id="PSL04432.1"/>
    </source>
</evidence>
<dbReference type="InterPro" id="IPR037278">
    <property type="entry name" value="ARFGAP/RecO"/>
</dbReference>
<sequence>MLVKTQGIVVSYIRYKESSIIVKIFTRELGLKAYIVNGVRSSNAKTKMGFYQPLTFLDLVVFNKENVGLNRISEVKLGRAYQKIPFDFLRSGIAMFMAEVLSRTLYEGYQNDELFEFLVESLGILDNSEAVLSHYPNVFLLGMARYLGFAPNASLEFFDELRENFTKQMDWEPEMAYLDKLIQEDFAFADKVPAQIRKNLLDHLLIFFSQHLDQTSEWKSVKVLRQMMA</sequence>
<dbReference type="OrthoDB" id="9789152at2"/>
<dbReference type="GO" id="GO:0006302">
    <property type="term" value="P:double-strand break repair"/>
    <property type="evidence" value="ECO:0007669"/>
    <property type="project" value="TreeGrafter"/>
</dbReference>
<accession>A0A2P8E4N6</accession>
<dbReference type="EMBL" id="PYGF01000005">
    <property type="protein sequence ID" value="PSL04432.1"/>
    <property type="molecule type" value="Genomic_DNA"/>
</dbReference>
<dbReference type="RefSeq" id="WP_106567334.1">
    <property type="nucleotide sequence ID" value="NZ_JAUVYL010000013.1"/>
</dbReference>
<evidence type="ECO:0000256" key="3">
    <source>
        <dbReference type="ARBA" id="ARBA00023204"/>
    </source>
</evidence>
<proteinExistence type="inferred from homology"/>
<evidence type="ECO:0000313" key="7">
    <source>
        <dbReference type="Proteomes" id="UP000240708"/>
    </source>
</evidence>
<dbReference type="NCBIfam" id="TIGR00613">
    <property type="entry name" value="reco"/>
    <property type="match status" value="1"/>
</dbReference>
<comment type="similarity">
    <text evidence="4">Belongs to the RecO family.</text>
</comment>
<dbReference type="InterPro" id="IPR012340">
    <property type="entry name" value="NA-bd_OB-fold"/>
</dbReference>
<dbReference type="HAMAP" id="MF_00201">
    <property type="entry name" value="RecO"/>
    <property type="match status" value="1"/>
</dbReference>
<gene>
    <name evidence="4" type="primary">recO</name>
    <name evidence="6" type="ORF">CLV48_105176</name>
</gene>
<evidence type="ECO:0000256" key="1">
    <source>
        <dbReference type="ARBA" id="ARBA00022763"/>
    </source>
</evidence>
<dbReference type="InterPro" id="IPR003717">
    <property type="entry name" value="RecO"/>
</dbReference>
<keyword evidence="1 4" id="KW-0227">DNA damage</keyword>
<dbReference type="GO" id="GO:0043590">
    <property type="term" value="C:bacterial nucleoid"/>
    <property type="evidence" value="ECO:0007669"/>
    <property type="project" value="TreeGrafter"/>
</dbReference>
<dbReference type="Pfam" id="PF02565">
    <property type="entry name" value="RecO_C"/>
    <property type="match status" value="1"/>
</dbReference>
<name>A0A2P8E4N6_9BACT</name>
<keyword evidence="2 4" id="KW-0233">DNA recombination</keyword>
<evidence type="ECO:0000256" key="4">
    <source>
        <dbReference type="HAMAP-Rule" id="MF_00201"/>
    </source>
</evidence>
<dbReference type="SUPFAM" id="SSF57863">
    <property type="entry name" value="ArfGap/RecO-like zinc finger"/>
    <property type="match status" value="1"/>
</dbReference>
<dbReference type="PANTHER" id="PTHR33991">
    <property type="entry name" value="DNA REPAIR PROTEIN RECO"/>
    <property type="match status" value="1"/>
</dbReference>
<comment type="caution">
    <text evidence="6">The sequence shown here is derived from an EMBL/GenBank/DDBJ whole genome shotgun (WGS) entry which is preliminary data.</text>
</comment>
<keyword evidence="7" id="KW-1185">Reference proteome</keyword>
<dbReference type="PANTHER" id="PTHR33991:SF1">
    <property type="entry name" value="DNA REPAIR PROTEIN RECO"/>
    <property type="match status" value="1"/>
</dbReference>
<keyword evidence="3 4" id="KW-0234">DNA repair</keyword>
<evidence type="ECO:0000259" key="5">
    <source>
        <dbReference type="Pfam" id="PF11967"/>
    </source>
</evidence>